<dbReference type="InterPro" id="IPR004099">
    <property type="entry name" value="Pyr_nucl-diS_OxRdtase_dimer"/>
</dbReference>
<dbReference type="SUPFAM" id="SSF51905">
    <property type="entry name" value="FAD/NAD(P)-binding domain"/>
    <property type="match status" value="1"/>
</dbReference>
<comment type="similarity">
    <text evidence="2">Belongs to the class-I pyridine nucleotide-disulfide oxidoreductase family.</text>
</comment>
<keyword evidence="13" id="KW-1185">Reference proteome</keyword>
<dbReference type="AlphaFoldDB" id="A0AA38LYW3"/>
<dbReference type="EC" id="1.8.1.4" evidence="3"/>
<dbReference type="EMBL" id="JALNTZ010003193">
    <property type="protein sequence ID" value="KAJ3616612.1"/>
    <property type="molecule type" value="Genomic_DNA"/>
</dbReference>
<evidence type="ECO:0000256" key="9">
    <source>
        <dbReference type="ARBA" id="ARBA00049187"/>
    </source>
</evidence>
<evidence type="ECO:0000259" key="10">
    <source>
        <dbReference type="Pfam" id="PF02852"/>
    </source>
</evidence>
<evidence type="ECO:0000259" key="11">
    <source>
        <dbReference type="Pfam" id="PF07992"/>
    </source>
</evidence>
<dbReference type="PANTHER" id="PTHR22912:SF160">
    <property type="entry name" value="DIHYDROLIPOYL DEHYDROGENASE"/>
    <property type="match status" value="1"/>
</dbReference>
<evidence type="ECO:0000313" key="12">
    <source>
        <dbReference type="EMBL" id="KAJ3616612.1"/>
    </source>
</evidence>
<dbReference type="PRINTS" id="PR00411">
    <property type="entry name" value="PNDRDTASEI"/>
</dbReference>
<dbReference type="GO" id="GO:0050660">
    <property type="term" value="F:flavin adenine dinucleotide binding"/>
    <property type="evidence" value="ECO:0007669"/>
    <property type="project" value="TreeGrafter"/>
</dbReference>
<protein>
    <recommendedName>
        <fullName evidence="3">dihydrolipoyl dehydrogenase</fullName>
        <ecNumber evidence="3">1.8.1.4</ecNumber>
    </recommendedName>
    <alternativeName>
        <fullName evidence="8">Dihydrolipoamide dehydrogenase</fullName>
    </alternativeName>
</protein>
<dbReference type="InterPro" id="IPR023753">
    <property type="entry name" value="FAD/NAD-binding_dom"/>
</dbReference>
<accession>A0AA38LYW3</accession>
<dbReference type="Pfam" id="PF02852">
    <property type="entry name" value="Pyr_redox_dim"/>
    <property type="match status" value="1"/>
</dbReference>
<evidence type="ECO:0000256" key="8">
    <source>
        <dbReference type="ARBA" id="ARBA00031281"/>
    </source>
</evidence>
<keyword evidence="6" id="KW-0560">Oxidoreductase</keyword>
<evidence type="ECO:0000256" key="1">
    <source>
        <dbReference type="ARBA" id="ARBA00001974"/>
    </source>
</evidence>
<keyword evidence="4" id="KW-0285">Flavoprotein</keyword>
<dbReference type="InterPro" id="IPR036188">
    <property type="entry name" value="FAD/NAD-bd_sf"/>
</dbReference>
<evidence type="ECO:0000313" key="13">
    <source>
        <dbReference type="Proteomes" id="UP001168821"/>
    </source>
</evidence>
<evidence type="ECO:0000256" key="6">
    <source>
        <dbReference type="ARBA" id="ARBA00023002"/>
    </source>
</evidence>
<organism evidence="12 13">
    <name type="scientific">Zophobas morio</name>
    <dbReference type="NCBI Taxonomy" id="2755281"/>
    <lineage>
        <taxon>Eukaryota</taxon>
        <taxon>Metazoa</taxon>
        <taxon>Ecdysozoa</taxon>
        <taxon>Arthropoda</taxon>
        <taxon>Hexapoda</taxon>
        <taxon>Insecta</taxon>
        <taxon>Pterygota</taxon>
        <taxon>Neoptera</taxon>
        <taxon>Endopterygota</taxon>
        <taxon>Coleoptera</taxon>
        <taxon>Polyphaga</taxon>
        <taxon>Cucujiformia</taxon>
        <taxon>Tenebrionidae</taxon>
        <taxon>Zophobas</taxon>
    </lineage>
</organism>
<comment type="catalytic activity">
    <reaction evidence="9">
        <text>N(6)-[(R)-dihydrolipoyl]-L-lysyl-[protein] + NAD(+) = N(6)-[(R)-lipoyl]-L-lysyl-[protein] + NADH + H(+)</text>
        <dbReference type="Rhea" id="RHEA:15045"/>
        <dbReference type="Rhea" id="RHEA-COMP:10474"/>
        <dbReference type="Rhea" id="RHEA-COMP:10475"/>
        <dbReference type="ChEBI" id="CHEBI:15378"/>
        <dbReference type="ChEBI" id="CHEBI:57540"/>
        <dbReference type="ChEBI" id="CHEBI:57945"/>
        <dbReference type="ChEBI" id="CHEBI:83099"/>
        <dbReference type="ChEBI" id="CHEBI:83100"/>
        <dbReference type="EC" id="1.8.1.4"/>
    </reaction>
</comment>
<proteinExistence type="inferred from homology"/>
<evidence type="ECO:0000256" key="2">
    <source>
        <dbReference type="ARBA" id="ARBA00007532"/>
    </source>
</evidence>
<dbReference type="GO" id="GO:0006103">
    <property type="term" value="P:2-oxoglutarate metabolic process"/>
    <property type="evidence" value="ECO:0007669"/>
    <property type="project" value="TreeGrafter"/>
</dbReference>
<dbReference type="PANTHER" id="PTHR22912">
    <property type="entry name" value="DISULFIDE OXIDOREDUCTASE"/>
    <property type="match status" value="1"/>
</dbReference>
<dbReference type="Gene3D" id="3.50.50.60">
    <property type="entry name" value="FAD/NAD(P)-binding domain"/>
    <property type="match status" value="2"/>
</dbReference>
<comment type="caution">
    <text evidence="12">The sequence shown here is derived from an EMBL/GenBank/DDBJ whole genome shotgun (WGS) entry which is preliminary data.</text>
</comment>
<dbReference type="Pfam" id="PF07992">
    <property type="entry name" value="Pyr_redox_2"/>
    <property type="match status" value="1"/>
</dbReference>
<dbReference type="Gene3D" id="3.30.390.30">
    <property type="match status" value="1"/>
</dbReference>
<reference evidence="12" key="1">
    <citation type="journal article" date="2023" name="G3 (Bethesda)">
        <title>Whole genome assemblies of Zophobas morio and Tenebrio molitor.</title>
        <authorList>
            <person name="Kaur S."/>
            <person name="Stinson S.A."/>
            <person name="diCenzo G.C."/>
        </authorList>
    </citation>
    <scope>NUCLEOTIDE SEQUENCE</scope>
    <source>
        <strain evidence="12">QUZm001</strain>
    </source>
</reference>
<dbReference type="InterPro" id="IPR016156">
    <property type="entry name" value="FAD/NAD-linked_Rdtase_dimer_sf"/>
</dbReference>
<feature type="domain" description="Pyridine nucleotide-disulphide oxidoreductase dimerisation" evidence="10">
    <location>
        <begin position="250"/>
        <end position="358"/>
    </location>
</feature>
<feature type="domain" description="FAD/NAD(P)-binding" evidence="11">
    <location>
        <begin position="7"/>
        <end position="224"/>
    </location>
</feature>
<keyword evidence="5" id="KW-0274">FAD</keyword>
<evidence type="ECO:0000256" key="4">
    <source>
        <dbReference type="ARBA" id="ARBA00022630"/>
    </source>
</evidence>
<dbReference type="InterPro" id="IPR050151">
    <property type="entry name" value="Class-I_Pyr_Nuc-Dis_Oxidored"/>
</dbReference>
<dbReference type="FunFam" id="3.30.390.30:FF:000001">
    <property type="entry name" value="Dihydrolipoyl dehydrogenase"/>
    <property type="match status" value="1"/>
</dbReference>
<name>A0AA38LYW3_9CUCU</name>
<gene>
    <name evidence="12" type="ORF">Zmor_011812</name>
</gene>
<evidence type="ECO:0000256" key="3">
    <source>
        <dbReference type="ARBA" id="ARBA00012608"/>
    </source>
</evidence>
<dbReference type="SUPFAM" id="SSF55424">
    <property type="entry name" value="FAD/NAD-linked reductases, dimerisation (C-terminal) domain"/>
    <property type="match status" value="1"/>
</dbReference>
<evidence type="ECO:0000256" key="5">
    <source>
        <dbReference type="ARBA" id="ARBA00022827"/>
    </source>
</evidence>
<keyword evidence="7" id="KW-0520">NAD</keyword>
<sequence>MGLVVKTAKVTYIQGVAEAIDKNTIKVNDETYTCDNLVIATGSLPIKLGLPGFAEAREAGFLIDSSQILDLPGLPKKLVIIGGGVIGVEFANVFIDLDIEVVIIEGQSSILATLDKELSKTMTKLLSTRENLKIVTDAKVLEIKNNNEVIYEKDGVQASETGTYCLEAIGRRPVTDGFQNIGLEISQRGAIDVNDNCETNIKGVYAVGDVFGKSMLAHVAQHAGHVVANQILKKDHGTTFKNLANGNTVIPACIYTHPEISTVGLTEEQLKEKGIEYNSAKFAFAANGKALADDSGSGFVKLLSDKKTKKILGAHLIGHRVTEMIAEICLAMDNDLTVSDVANTIHPHPSMSEAIGEVAEELDRKA</sequence>
<dbReference type="Proteomes" id="UP001168821">
    <property type="component" value="Unassembled WGS sequence"/>
</dbReference>
<dbReference type="GO" id="GO:0004148">
    <property type="term" value="F:dihydrolipoyl dehydrogenase (NADH) activity"/>
    <property type="evidence" value="ECO:0007669"/>
    <property type="project" value="UniProtKB-EC"/>
</dbReference>
<comment type="cofactor">
    <cofactor evidence="1">
        <name>FAD</name>
        <dbReference type="ChEBI" id="CHEBI:57692"/>
    </cofactor>
</comment>
<evidence type="ECO:0000256" key="7">
    <source>
        <dbReference type="ARBA" id="ARBA00023027"/>
    </source>
</evidence>
<dbReference type="PRINTS" id="PR00368">
    <property type="entry name" value="FADPNR"/>
</dbReference>